<reference evidence="1" key="1">
    <citation type="submission" date="2019-05" db="EMBL/GenBank/DDBJ databases">
        <title>Revised genome assembly of Burkholderiaceae (previously Ralstonia) sp. PBA.</title>
        <authorList>
            <person name="Gan H.M."/>
        </authorList>
    </citation>
    <scope>NUCLEOTIDE SEQUENCE</scope>
    <source>
        <strain evidence="1">PBA</strain>
    </source>
</reference>
<name>A0ACD3SNW2_9BURK</name>
<comment type="caution">
    <text evidence="1">The sequence shown here is derived from an EMBL/GenBank/DDBJ whole genome shotgun (WGS) entry which is preliminary data.</text>
</comment>
<protein>
    <submittedName>
        <fullName evidence="1">AI-2E family transporter</fullName>
    </submittedName>
</protein>
<keyword evidence="2" id="KW-1185">Reference proteome</keyword>
<sequence length="390" mass="42258">MVSRIHEPIGTPEKLKEAMHSPRGDAPARHPEMSPARHAASHGYNAGMESNACAPAEQARCWNLAAAAIIAVTIIAVLKLHIAPALIVGLGIFLWARWMLRLLDRGKGRWVARPLVMMMTVLIVIALGFLAQFGIQRGLDYLIHQGPGFLTQVQALVDQLRGQLPAAIGNALPTDIEKLKAIGLTTLRDHAGSLASLGREGVHAAFQLMLATIIALAAALATRVASHEQAGPLTRALAGRGEDFLTCFKALLGAQVYIACANTTFTIIYLYGILPRFDVVLPYRELVCLLTFGLGLLPVVGNLIANTLLTVIALTHSVLVAIVSLTYLVIIHKLEYFINARIVGQKIHASVWELVCAMLLMEAIFGIAGLVLAPVFYAFIKMQLKLVRWL</sequence>
<gene>
    <name evidence="1" type="ORF">MW7_010705</name>
</gene>
<accession>A0ACD3SNW2</accession>
<organism evidence="1 2">
    <name type="scientific">Imbroritus primus</name>
    <dbReference type="NCBI Taxonomy" id="3058603"/>
    <lineage>
        <taxon>Bacteria</taxon>
        <taxon>Pseudomonadati</taxon>
        <taxon>Pseudomonadota</taxon>
        <taxon>Betaproteobacteria</taxon>
        <taxon>Burkholderiales</taxon>
        <taxon>Burkholderiaceae</taxon>
        <taxon>Imbroritus</taxon>
    </lineage>
</organism>
<dbReference type="EMBL" id="AKCV02000017">
    <property type="protein sequence ID" value="TMS57929.1"/>
    <property type="molecule type" value="Genomic_DNA"/>
</dbReference>
<proteinExistence type="predicted"/>
<dbReference type="Proteomes" id="UP000004277">
    <property type="component" value="Unassembled WGS sequence"/>
</dbReference>
<evidence type="ECO:0000313" key="1">
    <source>
        <dbReference type="EMBL" id="TMS57929.1"/>
    </source>
</evidence>
<evidence type="ECO:0000313" key="2">
    <source>
        <dbReference type="Proteomes" id="UP000004277"/>
    </source>
</evidence>